<reference evidence="1 2" key="1">
    <citation type="journal article" date="2005" name="J. Bacteriol.">
        <title>Insights on evolution of virulence and resistance from the complete genome analysis of an early methicillin-resistant Staphylococcus aureus strain and a biofilm-producing methicillin-resistant Staphylococcus epidermidis strain.</title>
        <authorList>
            <person name="Gill S.R."/>
            <person name="Fouts D.E."/>
            <person name="Archer G.L."/>
            <person name="Mongodin E.F."/>
            <person name="Deboy R.T."/>
            <person name="Ravel J."/>
            <person name="Paulsen I.T."/>
            <person name="Kolonay J.F."/>
            <person name="Brinkac L."/>
            <person name="Beanan M."/>
            <person name="Dodson R.J."/>
            <person name="Daugherty S.C."/>
            <person name="Madupu R."/>
            <person name="Angiuoli S.V."/>
            <person name="Durkin A.S."/>
            <person name="Haft D.H."/>
            <person name="Vamathevan J."/>
            <person name="Khouri H."/>
            <person name="Utterback T."/>
            <person name="Lee C."/>
            <person name="Dimitrov G."/>
            <person name="Jiang L."/>
            <person name="Qin H."/>
            <person name="Weidman J."/>
            <person name="Tran K."/>
            <person name="Kang K."/>
            <person name="Hance I.R."/>
            <person name="Nelson K.E."/>
            <person name="Fraser C.M."/>
        </authorList>
    </citation>
    <scope>NUCLEOTIDE SEQUENCE [LARGE SCALE GENOMIC DNA]</scope>
    <source>
        <strain evidence="2">ATCC 35984 / RP62A</strain>
    </source>
</reference>
<accession>Q5HLZ3</accession>
<dbReference type="KEGG" id="ser:SERP1837"/>
<sequence length="49" mass="5764">MLSKNLQFALITHSPKNKIKCPNYTRNHSIVIKKRSKKQHLKSVEIFSK</sequence>
<dbReference type="AlphaFoldDB" id="Q5HLZ3"/>
<organism evidence="1 2">
    <name type="scientific">Staphylococcus epidermidis (strain ATCC 35984 / DSM 28319 / BCRC 17069 / CCUG 31568 / BM 3577 / RP62A)</name>
    <dbReference type="NCBI Taxonomy" id="176279"/>
    <lineage>
        <taxon>Bacteria</taxon>
        <taxon>Bacillati</taxon>
        <taxon>Bacillota</taxon>
        <taxon>Bacilli</taxon>
        <taxon>Bacillales</taxon>
        <taxon>Staphylococcaceae</taxon>
        <taxon>Staphylococcus</taxon>
    </lineage>
</organism>
<name>Q5HLZ3_STAEQ</name>
<evidence type="ECO:0000313" key="1">
    <source>
        <dbReference type="EMBL" id="AAW55175.1"/>
    </source>
</evidence>
<proteinExistence type="predicted"/>
<dbReference type="HOGENOM" id="CLU_3140933_0_0_9"/>
<dbReference type="EMBL" id="CP000029">
    <property type="protein sequence ID" value="AAW55175.1"/>
    <property type="molecule type" value="Genomic_DNA"/>
</dbReference>
<evidence type="ECO:0000313" key="2">
    <source>
        <dbReference type="Proteomes" id="UP000000531"/>
    </source>
</evidence>
<dbReference type="STRING" id="176279.SERP1837"/>
<keyword evidence="2" id="KW-1185">Reference proteome</keyword>
<protein>
    <submittedName>
        <fullName evidence="1">Uncharacterized protein</fullName>
    </submittedName>
</protein>
<dbReference type="Proteomes" id="UP000000531">
    <property type="component" value="Chromosome"/>
</dbReference>
<gene>
    <name evidence="1" type="ordered locus">SERP1837</name>
</gene>